<evidence type="ECO:0000313" key="1">
    <source>
        <dbReference type="EMBL" id="KAH1039004.1"/>
    </source>
</evidence>
<accession>A0A9D3UE64</accession>
<name>A0A9D3UE64_9ROSI</name>
<organism evidence="1 2">
    <name type="scientific">Gossypium stocksii</name>
    <dbReference type="NCBI Taxonomy" id="47602"/>
    <lineage>
        <taxon>Eukaryota</taxon>
        <taxon>Viridiplantae</taxon>
        <taxon>Streptophyta</taxon>
        <taxon>Embryophyta</taxon>
        <taxon>Tracheophyta</taxon>
        <taxon>Spermatophyta</taxon>
        <taxon>Magnoliopsida</taxon>
        <taxon>eudicotyledons</taxon>
        <taxon>Gunneridae</taxon>
        <taxon>Pentapetalae</taxon>
        <taxon>rosids</taxon>
        <taxon>malvids</taxon>
        <taxon>Malvales</taxon>
        <taxon>Malvaceae</taxon>
        <taxon>Malvoideae</taxon>
        <taxon>Gossypium</taxon>
    </lineage>
</organism>
<evidence type="ECO:0000313" key="2">
    <source>
        <dbReference type="Proteomes" id="UP000828251"/>
    </source>
</evidence>
<dbReference type="OrthoDB" id="10421591at2759"/>
<sequence>MMPFMETVMRSQRAQGIKWTELSNSSKGNEGAAEQLDEADEGIDYEALEDKDFVSYQGNFENAFRFARQQRGQLFNSEPSNQHWMQSSR</sequence>
<gene>
    <name evidence="1" type="ORF">J1N35_040747</name>
</gene>
<comment type="caution">
    <text evidence="1">The sequence shown here is derived from an EMBL/GenBank/DDBJ whole genome shotgun (WGS) entry which is preliminary data.</text>
</comment>
<reference evidence="1 2" key="1">
    <citation type="journal article" date="2021" name="Plant Biotechnol. J.">
        <title>Multi-omics assisted identification of the key and species-specific regulatory components of drought-tolerant mechanisms in Gossypium stocksii.</title>
        <authorList>
            <person name="Yu D."/>
            <person name="Ke L."/>
            <person name="Zhang D."/>
            <person name="Wu Y."/>
            <person name="Sun Y."/>
            <person name="Mei J."/>
            <person name="Sun J."/>
            <person name="Sun Y."/>
        </authorList>
    </citation>
    <scope>NUCLEOTIDE SEQUENCE [LARGE SCALE GENOMIC DNA]</scope>
    <source>
        <strain evidence="2">cv. E1</strain>
        <tissue evidence="1">Leaf</tissue>
    </source>
</reference>
<proteinExistence type="predicted"/>
<dbReference type="AlphaFoldDB" id="A0A9D3UE64"/>
<keyword evidence="2" id="KW-1185">Reference proteome</keyword>
<dbReference type="EMBL" id="JAIQCV010000012">
    <property type="protein sequence ID" value="KAH1039004.1"/>
    <property type="molecule type" value="Genomic_DNA"/>
</dbReference>
<dbReference type="Proteomes" id="UP000828251">
    <property type="component" value="Unassembled WGS sequence"/>
</dbReference>
<protein>
    <submittedName>
        <fullName evidence="1">Uncharacterized protein</fullName>
    </submittedName>
</protein>